<dbReference type="GO" id="GO:0019853">
    <property type="term" value="P:L-ascorbic acid biosynthetic process"/>
    <property type="evidence" value="ECO:0007669"/>
    <property type="project" value="TreeGrafter"/>
</dbReference>
<reference evidence="6 7" key="1">
    <citation type="submission" date="2018-11" db="EMBL/GenBank/DDBJ databases">
        <title>Genomes From Bacteria Associated with the Canine Oral Cavity: a Test Case for Automated Genome-Based Taxonomic Assignment.</title>
        <authorList>
            <person name="Coil D.A."/>
            <person name="Jospin G."/>
            <person name="Darling A.E."/>
            <person name="Wallis C."/>
            <person name="Davis I.J."/>
            <person name="Harris S."/>
            <person name="Eisen J.A."/>
            <person name="Holcombe L.J."/>
            <person name="O'Flynn C."/>
        </authorList>
    </citation>
    <scope>NUCLEOTIDE SEQUENCE [LARGE SCALE GENOMIC DNA]</scope>
    <source>
        <strain evidence="6 7">OH887_COT-365</strain>
    </source>
</reference>
<dbReference type="OrthoDB" id="2633250at2"/>
<organism evidence="6 7">
    <name type="scientific">Arachnia propionica</name>
    <dbReference type="NCBI Taxonomy" id="1750"/>
    <lineage>
        <taxon>Bacteria</taxon>
        <taxon>Bacillati</taxon>
        <taxon>Actinomycetota</taxon>
        <taxon>Actinomycetes</taxon>
        <taxon>Propionibacteriales</taxon>
        <taxon>Propionibacteriaceae</taxon>
        <taxon>Arachnia</taxon>
    </lineage>
</organism>
<evidence type="ECO:0000259" key="5">
    <source>
        <dbReference type="Pfam" id="PF08450"/>
    </source>
</evidence>
<feature type="active site" description="Proton donor/acceptor" evidence="2">
    <location>
        <position position="197"/>
    </location>
</feature>
<dbReference type="InterPro" id="IPR011042">
    <property type="entry name" value="6-blade_b-propeller_TolB-like"/>
</dbReference>
<evidence type="ECO:0000256" key="2">
    <source>
        <dbReference type="PIRSR" id="PIRSR605511-1"/>
    </source>
</evidence>
<dbReference type="GO" id="GO:0005509">
    <property type="term" value="F:calcium ion binding"/>
    <property type="evidence" value="ECO:0007669"/>
    <property type="project" value="TreeGrafter"/>
</dbReference>
<evidence type="ECO:0000256" key="3">
    <source>
        <dbReference type="PIRSR" id="PIRSR605511-2"/>
    </source>
</evidence>
<evidence type="ECO:0000256" key="1">
    <source>
        <dbReference type="ARBA" id="ARBA00008853"/>
    </source>
</evidence>
<dbReference type="SUPFAM" id="SSF63829">
    <property type="entry name" value="Calcium-dependent phosphotriesterase"/>
    <property type="match status" value="1"/>
</dbReference>
<dbReference type="EMBL" id="RQZG01000009">
    <property type="protein sequence ID" value="RRD04697.1"/>
    <property type="molecule type" value="Genomic_DNA"/>
</dbReference>
<proteinExistence type="inferred from homology"/>
<evidence type="ECO:0000313" key="7">
    <source>
        <dbReference type="Proteomes" id="UP000280819"/>
    </source>
</evidence>
<dbReference type="AlphaFoldDB" id="A0A3P1T5A8"/>
<keyword evidence="3" id="KW-0479">Metal-binding</keyword>
<dbReference type="Pfam" id="PF08450">
    <property type="entry name" value="SGL"/>
    <property type="match status" value="1"/>
</dbReference>
<sequence length="290" mass="31118">MATLHADRVPGSPRLRQGESPRFDTRTQELYWVDAATGRLLTGRLGPTGLQPGLTVDLPRIGCAAALADHRLGWVVAGADCLWWVRRDGSTRLLIDGITPDQTRFLADGTVAADGSLWVGSQTSPRRPAGALHRITPQLRVETVLEGVTVSNGIAFHGETMYYVDTLPHRRLERFRVHGGRLHDRTTVCGITDGSPDGIAVDDEGAVWVAVWGAGQVRRHDPDGRLLDTVLVPARLPSAVALCGHELVITTARHDSAEDDAGGYLHAVTVPVPGPGALPFAADPRGLTTR</sequence>
<evidence type="ECO:0000256" key="4">
    <source>
        <dbReference type="SAM" id="MobiDB-lite"/>
    </source>
</evidence>
<comment type="cofactor">
    <cofactor evidence="3">
        <name>Zn(2+)</name>
        <dbReference type="ChEBI" id="CHEBI:29105"/>
    </cofactor>
    <text evidence="3">Binds 1 divalent metal cation per subunit.</text>
</comment>
<dbReference type="PRINTS" id="PR01790">
    <property type="entry name" value="SMP30FAMILY"/>
</dbReference>
<dbReference type="InterPro" id="IPR005511">
    <property type="entry name" value="SMP-30"/>
</dbReference>
<comment type="similarity">
    <text evidence="1">Belongs to the SMP-30/CGR1 family.</text>
</comment>
<name>A0A3P1T5A8_9ACTN</name>
<feature type="domain" description="SMP-30/Gluconolactonase/LRE-like region" evidence="5">
    <location>
        <begin position="18"/>
        <end position="253"/>
    </location>
</feature>
<gene>
    <name evidence="6" type="ORF">EII34_09130</name>
</gene>
<comment type="caution">
    <text evidence="6">The sequence shown here is derived from an EMBL/GenBank/DDBJ whole genome shotgun (WGS) entry which is preliminary data.</text>
</comment>
<dbReference type="InterPro" id="IPR013658">
    <property type="entry name" value="SGL"/>
</dbReference>
<feature type="binding site" evidence="3">
    <location>
        <position position="19"/>
    </location>
    <ligand>
        <name>a divalent metal cation</name>
        <dbReference type="ChEBI" id="CHEBI:60240"/>
    </ligand>
</feature>
<dbReference type="Proteomes" id="UP000280819">
    <property type="component" value="Unassembled WGS sequence"/>
</dbReference>
<dbReference type="PANTHER" id="PTHR10907">
    <property type="entry name" value="REGUCALCIN"/>
    <property type="match status" value="1"/>
</dbReference>
<accession>A0A3P1T5A8</accession>
<feature type="binding site" evidence="3">
    <location>
        <position position="152"/>
    </location>
    <ligand>
        <name>a divalent metal cation</name>
        <dbReference type="ChEBI" id="CHEBI:60240"/>
    </ligand>
</feature>
<keyword evidence="3" id="KW-0862">Zinc</keyword>
<protein>
    <recommendedName>
        <fullName evidence="5">SMP-30/Gluconolactonase/LRE-like region domain-containing protein</fullName>
    </recommendedName>
</protein>
<dbReference type="Gene3D" id="2.120.10.30">
    <property type="entry name" value="TolB, C-terminal domain"/>
    <property type="match status" value="1"/>
</dbReference>
<evidence type="ECO:0000313" key="6">
    <source>
        <dbReference type="EMBL" id="RRD04697.1"/>
    </source>
</evidence>
<dbReference type="GO" id="GO:0004341">
    <property type="term" value="F:gluconolactonase activity"/>
    <property type="evidence" value="ECO:0007669"/>
    <property type="project" value="TreeGrafter"/>
</dbReference>
<feature type="binding site" evidence="3">
    <location>
        <position position="197"/>
    </location>
    <ligand>
        <name>a divalent metal cation</name>
        <dbReference type="ChEBI" id="CHEBI:60240"/>
    </ligand>
</feature>
<dbReference type="RefSeq" id="WP_124844849.1">
    <property type="nucleotide sequence ID" value="NZ_RQZG01000009.1"/>
</dbReference>
<feature type="region of interest" description="Disordered" evidence="4">
    <location>
        <begin position="1"/>
        <end position="21"/>
    </location>
</feature>
<dbReference type="PANTHER" id="PTHR10907:SF47">
    <property type="entry name" value="REGUCALCIN"/>
    <property type="match status" value="1"/>
</dbReference>